<evidence type="ECO:0000256" key="7">
    <source>
        <dbReference type="SAM" id="Phobius"/>
    </source>
</evidence>
<protein>
    <submittedName>
        <fullName evidence="9">Membrane protein</fullName>
    </submittedName>
</protein>
<feature type="domain" description="Glycine transporter" evidence="8">
    <location>
        <begin position="101"/>
        <end position="174"/>
    </location>
</feature>
<sequence length="211" mass="22135">MTAAGTGGTFDVIYALDLLGTAAFAASGALVGIRKRMDLLGVVVLGLVTATGGGVVRDLLMNDTPPFCFKNETYLYLALAVTIIVFLIPRKFERQRKTMLLLDALGLGTFLVIGTSKALAFKLGFMGSVIMGVMTATAGGMIRDMLGNEIPLILQREIYASACIAGGIVLYLLHRAGVAAAVTLPVAALVVIAIRIAAILRGWQLPKGPVI</sequence>
<evidence type="ECO:0000256" key="1">
    <source>
        <dbReference type="ARBA" id="ARBA00004651"/>
    </source>
</evidence>
<proteinExistence type="inferred from homology"/>
<keyword evidence="4 7" id="KW-0812">Transmembrane</keyword>
<keyword evidence="3" id="KW-1003">Cell membrane</keyword>
<feature type="transmembrane region" description="Helical" evidence="7">
    <location>
        <begin position="125"/>
        <end position="146"/>
    </location>
</feature>
<reference evidence="9 10" key="1">
    <citation type="submission" date="2022-12" db="EMBL/GenBank/DDBJ databases">
        <title>Polyphasic characterization of Geotalea uranireducens NIT-SL11 newly isolated from a complex of sewage sludge and microbially reduced graphene oxide.</title>
        <authorList>
            <person name="Xie L."/>
            <person name="Yoshida N."/>
            <person name="Meng L."/>
        </authorList>
    </citation>
    <scope>NUCLEOTIDE SEQUENCE [LARGE SCALE GENOMIC DNA]</scope>
    <source>
        <strain evidence="9 10">NIT-SL11</strain>
    </source>
</reference>
<evidence type="ECO:0000256" key="6">
    <source>
        <dbReference type="ARBA" id="ARBA00023136"/>
    </source>
</evidence>
<feature type="transmembrane region" description="Helical" evidence="7">
    <location>
        <begin position="39"/>
        <end position="61"/>
    </location>
</feature>
<dbReference type="PANTHER" id="PTHR30506:SF3">
    <property type="entry name" value="UPF0126 INNER MEMBRANE PROTEIN YADS-RELATED"/>
    <property type="match status" value="1"/>
</dbReference>
<evidence type="ECO:0000256" key="3">
    <source>
        <dbReference type="ARBA" id="ARBA00022475"/>
    </source>
</evidence>
<dbReference type="RefSeq" id="WP_282000678.1">
    <property type="nucleotide sequence ID" value="NZ_AP027151.1"/>
</dbReference>
<feature type="transmembrane region" description="Helical" evidence="7">
    <location>
        <begin position="12"/>
        <end position="32"/>
    </location>
</feature>
<feature type="transmembrane region" description="Helical" evidence="7">
    <location>
        <begin position="180"/>
        <end position="200"/>
    </location>
</feature>
<keyword evidence="6 7" id="KW-0472">Membrane</keyword>
<comment type="similarity">
    <text evidence="2">Belongs to the UPF0126 family.</text>
</comment>
<evidence type="ECO:0000256" key="2">
    <source>
        <dbReference type="ARBA" id="ARBA00008193"/>
    </source>
</evidence>
<evidence type="ECO:0000256" key="5">
    <source>
        <dbReference type="ARBA" id="ARBA00022989"/>
    </source>
</evidence>
<dbReference type="Proteomes" id="UP001317705">
    <property type="component" value="Chromosome"/>
</dbReference>
<evidence type="ECO:0000313" key="9">
    <source>
        <dbReference type="EMBL" id="BDV44581.1"/>
    </source>
</evidence>
<feature type="transmembrane region" description="Helical" evidence="7">
    <location>
        <begin position="158"/>
        <end position="174"/>
    </location>
</feature>
<accession>A0ABM8EPP9</accession>
<evidence type="ECO:0000259" key="8">
    <source>
        <dbReference type="Pfam" id="PF03458"/>
    </source>
</evidence>
<dbReference type="PANTHER" id="PTHR30506">
    <property type="entry name" value="INNER MEMBRANE PROTEIN"/>
    <property type="match status" value="1"/>
</dbReference>
<dbReference type="Pfam" id="PF03458">
    <property type="entry name" value="Gly_transporter"/>
    <property type="match status" value="2"/>
</dbReference>
<dbReference type="InterPro" id="IPR005115">
    <property type="entry name" value="Gly_transporter"/>
</dbReference>
<evidence type="ECO:0000256" key="4">
    <source>
        <dbReference type="ARBA" id="ARBA00022692"/>
    </source>
</evidence>
<gene>
    <name evidence="9" type="ORF">GURASL_35040</name>
</gene>
<name>A0ABM8EPP9_9BACT</name>
<feature type="domain" description="Glycine transporter" evidence="8">
    <location>
        <begin position="15"/>
        <end position="88"/>
    </location>
</feature>
<organism evidence="9 10">
    <name type="scientific">Geotalea uraniireducens</name>
    <dbReference type="NCBI Taxonomy" id="351604"/>
    <lineage>
        <taxon>Bacteria</taxon>
        <taxon>Pseudomonadati</taxon>
        <taxon>Thermodesulfobacteriota</taxon>
        <taxon>Desulfuromonadia</taxon>
        <taxon>Geobacterales</taxon>
        <taxon>Geobacteraceae</taxon>
        <taxon>Geotalea</taxon>
    </lineage>
</organism>
<comment type="subcellular location">
    <subcellularLocation>
        <location evidence="1">Cell membrane</location>
        <topology evidence="1">Multi-pass membrane protein</topology>
    </subcellularLocation>
</comment>
<keyword evidence="10" id="KW-1185">Reference proteome</keyword>
<dbReference type="EMBL" id="AP027151">
    <property type="protein sequence ID" value="BDV44581.1"/>
    <property type="molecule type" value="Genomic_DNA"/>
</dbReference>
<keyword evidence="5 7" id="KW-1133">Transmembrane helix</keyword>
<feature type="transmembrane region" description="Helical" evidence="7">
    <location>
        <begin position="73"/>
        <end position="88"/>
    </location>
</feature>
<evidence type="ECO:0000313" key="10">
    <source>
        <dbReference type="Proteomes" id="UP001317705"/>
    </source>
</evidence>